<feature type="transmembrane region" description="Helical" evidence="8">
    <location>
        <begin position="184"/>
        <end position="206"/>
    </location>
</feature>
<feature type="transmembrane region" description="Helical" evidence="8">
    <location>
        <begin position="218"/>
        <end position="238"/>
    </location>
</feature>
<feature type="transmembrane region" description="Helical" evidence="8">
    <location>
        <begin position="125"/>
        <end position="143"/>
    </location>
</feature>
<feature type="transmembrane region" description="Helical" evidence="8">
    <location>
        <begin position="354"/>
        <end position="373"/>
    </location>
</feature>
<gene>
    <name evidence="10" type="ORF">CY34DRAFT_802316</name>
</gene>
<keyword evidence="3 8" id="KW-0812">Transmembrane</keyword>
<dbReference type="STRING" id="930992.A0A0D0BNT2"/>
<dbReference type="FunFam" id="1.20.1250.20:FF:000064">
    <property type="entry name" value="MFS allantoate transporter"/>
    <property type="match status" value="1"/>
</dbReference>
<dbReference type="PANTHER" id="PTHR43791">
    <property type="entry name" value="PERMEASE-RELATED"/>
    <property type="match status" value="1"/>
</dbReference>
<proteinExistence type="inferred from homology"/>
<dbReference type="Gene3D" id="1.20.1250.20">
    <property type="entry name" value="MFS general substrate transporter like domains"/>
    <property type="match status" value="1"/>
</dbReference>
<dbReference type="GO" id="GO:0022857">
    <property type="term" value="F:transmembrane transporter activity"/>
    <property type="evidence" value="ECO:0007669"/>
    <property type="project" value="InterPro"/>
</dbReference>
<keyword evidence="4 8" id="KW-1133">Transmembrane helix</keyword>
<protein>
    <recommendedName>
        <fullName evidence="9">Major facilitator superfamily (MFS) profile domain-containing protein</fullName>
    </recommendedName>
</protein>
<dbReference type="Pfam" id="PF07690">
    <property type="entry name" value="MFS_1"/>
    <property type="match status" value="1"/>
</dbReference>
<sequence>MDSASDKSESEKREDHAHASSTVHSYDVDVGAQLIAETDRSLTPQEASQLRAKIDWHIMPLMCIMYLITFMDKTTLGEAAVLGILEDAHLTTNQYDWLGTIFYLSYLVFQYPQNLALQRFPVGKWMSINIFLWAVVLLCHTACKSFGSLLAVRFLLGMCEGAITPGFMIVTSMFYTHAEQTKRVGYWFLMNGFAVIILGFISYGLLHTDTASFMPWQWLMIITGIITLITSVLFWFLFPDSPTTAWFLTPGERVAAIRRIQVNQSGVENKHFKKEQFLETIKDPKTWLMAFFAGSANIVNSLTNQRQLIVAQFGFNDIQTTLLGCVDGGVEILTIWLGVVLASQASIGRSYAGVLMYIPAILGSILVSALPFSNKIGLLFSYWISIFAIAPFTIFLGWVSSITSGHTKRITTNGIVLCSYAIGNAVSQFMWKAQYQPRNHVPWAVITSCNFAAGIALVVLRFILASENAKRERETPDDQHDAVYILDESGVERKVDKAFLDLTDKENRDFRYVL</sequence>
<evidence type="ECO:0000256" key="5">
    <source>
        <dbReference type="ARBA" id="ARBA00023136"/>
    </source>
</evidence>
<feature type="transmembrane region" description="Helical" evidence="8">
    <location>
        <begin position="379"/>
        <end position="398"/>
    </location>
</feature>
<feature type="compositionally biased region" description="Basic and acidic residues" evidence="7">
    <location>
        <begin position="1"/>
        <end position="18"/>
    </location>
</feature>
<accession>A0A0D0BNT2</accession>
<dbReference type="InterPro" id="IPR011701">
    <property type="entry name" value="MFS"/>
</dbReference>
<feature type="region of interest" description="Disordered" evidence="7">
    <location>
        <begin position="1"/>
        <end position="22"/>
    </location>
</feature>
<evidence type="ECO:0000259" key="9">
    <source>
        <dbReference type="PROSITE" id="PS50850"/>
    </source>
</evidence>
<evidence type="ECO:0000256" key="1">
    <source>
        <dbReference type="ARBA" id="ARBA00004141"/>
    </source>
</evidence>
<dbReference type="SUPFAM" id="SSF103473">
    <property type="entry name" value="MFS general substrate transporter"/>
    <property type="match status" value="1"/>
</dbReference>
<feature type="transmembrane region" description="Helical" evidence="8">
    <location>
        <begin position="155"/>
        <end position="178"/>
    </location>
</feature>
<dbReference type="GO" id="GO:0016020">
    <property type="term" value="C:membrane"/>
    <property type="evidence" value="ECO:0007669"/>
    <property type="project" value="UniProtKB-SubCell"/>
</dbReference>
<evidence type="ECO:0000313" key="11">
    <source>
        <dbReference type="Proteomes" id="UP000054485"/>
    </source>
</evidence>
<dbReference type="OrthoDB" id="6730379at2759"/>
<evidence type="ECO:0000256" key="2">
    <source>
        <dbReference type="ARBA" id="ARBA00022448"/>
    </source>
</evidence>
<evidence type="ECO:0000256" key="8">
    <source>
        <dbReference type="SAM" id="Phobius"/>
    </source>
</evidence>
<evidence type="ECO:0000313" key="10">
    <source>
        <dbReference type="EMBL" id="KIK44848.1"/>
    </source>
</evidence>
<comment type="similarity">
    <text evidence="6">Belongs to the major facilitator superfamily. Allantoate permease family.</text>
</comment>
<keyword evidence="11" id="KW-1185">Reference proteome</keyword>
<evidence type="ECO:0000256" key="3">
    <source>
        <dbReference type="ARBA" id="ARBA00022692"/>
    </source>
</evidence>
<dbReference type="AlphaFoldDB" id="A0A0D0BNT2"/>
<dbReference type="HOGENOM" id="CLU_001265_0_5_1"/>
<keyword evidence="2" id="KW-0813">Transport</keyword>
<comment type="subcellular location">
    <subcellularLocation>
        <location evidence="1">Membrane</location>
        <topology evidence="1">Multi-pass membrane protein</topology>
    </subcellularLocation>
</comment>
<reference evidence="11" key="2">
    <citation type="submission" date="2015-01" db="EMBL/GenBank/DDBJ databases">
        <title>Evolutionary Origins and Diversification of the Mycorrhizal Mutualists.</title>
        <authorList>
            <consortium name="DOE Joint Genome Institute"/>
            <consortium name="Mycorrhizal Genomics Consortium"/>
            <person name="Kohler A."/>
            <person name="Kuo A."/>
            <person name="Nagy L.G."/>
            <person name="Floudas D."/>
            <person name="Copeland A."/>
            <person name="Barry K.W."/>
            <person name="Cichocki N."/>
            <person name="Veneault-Fourrey C."/>
            <person name="LaButti K."/>
            <person name="Lindquist E.A."/>
            <person name="Lipzen A."/>
            <person name="Lundell T."/>
            <person name="Morin E."/>
            <person name="Murat C."/>
            <person name="Riley R."/>
            <person name="Ohm R."/>
            <person name="Sun H."/>
            <person name="Tunlid A."/>
            <person name="Henrissat B."/>
            <person name="Grigoriev I.V."/>
            <person name="Hibbett D.S."/>
            <person name="Martin F."/>
        </authorList>
    </citation>
    <scope>NUCLEOTIDE SEQUENCE [LARGE SCALE GENOMIC DNA]</scope>
    <source>
        <strain evidence="11">UH-Slu-Lm8-n1</strain>
    </source>
</reference>
<feature type="transmembrane region" description="Helical" evidence="8">
    <location>
        <begin position="410"/>
        <end position="431"/>
    </location>
</feature>
<organism evidence="10 11">
    <name type="scientific">Suillus luteus UH-Slu-Lm8-n1</name>
    <dbReference type="NCBI Taxonomy" id="930992"/>
    <lineage>
        <taxon>Eukaryota</taxon>
        <taxon>Fungi</taxon>
        <taxon>Dikarya</taxon>
        <taxon>Basidiomycota</taxon>
        <taxon>Agaricomycotina</taxon>
        <taxon>Agaricomycetes</taxon>
        <taxon>Agaricomycetidae</taxon>
        <taxon>Boletales</taxon>
        <taxon>Suillineae</taxon>
        <taxon>Suillaceae</taxon>
        <taxon>Suillus</taxon>
    </lineage>
</organism>
<evidence type="ECO:0000256" key="6">
    <source>
        <dbReference type="ARBA" id="ARBA00037968"/>
    </source>
</evidence>
<keyword evidence="5 8" id="KW-0472">Membrane</keyword>
<dbReference type="InterPro" id="IPR020846">
    <property type="entry name" value="MFS_dom"/>
</dbReference>
<name>A0A0D0BNT2_9AGAM</name>
<dbReference type="InterPro" id="IPR036259">
    <property type="entry name" value="MFS_trans_sf"/>
</dbReference>
<dbReference type="EMBL" id="KN835183">
    <property type="protein sequence ID" value="KIK44848.1"/>
    <property type="molecule type" value="Genomic_DNA"/>
</dbReference>
<dbReference type="Proteomes" id="UP000054485">
    <property type="component" value="Unassembled WGS sequence"/>
</dbReference>
<evidence type="ECO:0000256" key="4">
    <source>
        <dbReference type="ARBA" id="ARBA00022989"/>
    </source>
</evidence>
<dbReference type="InParanoid" id="A0A0D0BNT2"/>
<dbReference type="PROSITE" id="PS50850">
    <property type="entry name" value="MFS"/>
    <property type="match status" value="1"/>
</dbReference>
<dbReference type="PANTHER" id="PTHR43791:SF63">
    <property type="entry name" value="HIGH AFFINITY CYSTEINE TRANSPORTER"/>
    <property type="match status" value="1"/>
</dbReference>
<feature type="transmembrane region" description="Helical" evidence="8">
    <location>
        <begin position="443"/>
        <end position="464"/>
    </location>
</feature>
<reference evidence="10 11" key="1">
    <citation type="submission" date="2014-04" db="EMBL/GenBank/DDBJ databases">
        <authorList>
            <consortium name="DOE Joint Genome Institute"/>
            <person name="Kuo A."/>
            <person name="Ruytinx J."/>
            <person name="Rineau F."/>
            <person name="Colpaert J."/>
            <person name="Kohler A."/>
            <person name="Nagy L.G."/>
            <person name="Floudas D."/>
            <person name="Copeland A."/>
            <person name="Barry K.W."/>
            <person name="Cichocki N."/>
            <person name="Veneault-Fourrey C."/>
            <person name="LaButti K."/>
            <person name="Lindquist E.A."/>
            <person name="Lipzen A."/>
            <person name="Lundell T."/>
            <person name="Morin E."/>
            <person name="Murat C."/>
            <person name="Sun H."/>
            <person name="Tunlid A."/>
            <person name="Henrissat B."/>
            <person name="Grigoriev I.V."/>
            <person name="Hibbett D.S."/>
            <person name="Martin F."/>
            <person name="Nordberg H.P."/>
            <person name="Cantor M.N."/>
            <person name="Hua S.X."/>
        </authorList>
    </citation>
    <scope>NUCLEOTIDE SEQUENCE [LARGE SCALE GENOMIC DNA]</scope>
    <source>
        <strain evidence="10 11">UH-Slu-Lm8-n1</strain>
    </source>
</reference>
<feature type="domain" description="Major facilitator superfamily (MFS) profile" evidence="9">
    <location>
        <begin position="58"/>
        <end position="473"/>
    </location>
</feature>
<evidence type="ECO:0000256" key="7">
    <source>
        <dbReference type="SAM" id="MobiDB-lite"/>
    </source>
</evidence>
<dbReference type="FunCoup" id="A0A0D0BNT2">
    <property type="interactions" value="102"/>
</dbReference>